<dbReference type="EnsemblMetazoa" id="HelroT165128">
    <property type="protein sequence ID" value="HelroP165128"/>
    <property type="gene ID" value="HelroG165128"/>
</dbReference>
<dbReference type="PANTHER" id="PTHR45823">
    <property type="entry name" value="T-SNARE COILED-COIL HOMOLOGY DOMAIN-CONTAINING PROTEIN"/>
    <property type="match status" value="1"/>
</dbReference>
<dbReference type="RefSeq" id="XP_009029254.1">
    <property type="nucleotide sequence ID" value="XM_009031006.1"/>
</dbReference>
<organism evidence="2 3">
    <name type="scientific">Helobdella robusta</name>
    <name type="common">Californian leech</name>
    <dbReference type="NCBI Taxonomy" id="6412"/>
    <lineage>
        <taxon>Eukaryota</taxon>
        <taxon>Metazoa</taxon>
        <taxon>Spiralia</taxon>
        <taxon>Lophotrochozoa</taxon>
        <taxon>Annelida</taxon>
        <taxon>Clitellata</taxon>
        <taxon>Hirudinea</taxon>
        <taxon>Rhynchobdellida</taxon>
        <taxon>Glossiphoniidae</taxon>
        <taxon>Helobdella</taxon>
    </lineage>
</organism>
<dbReference type="InParanoid" id="T1EWB3"/>
<dbReference type="AlphaFoldDB" id="T1EWB3"/>
<reference evidence="3" key="1">
    <citation type="submission" date="2012-12" db="EMBL/GenBank/DDBJ databases">
        <authorList>
            <person name="Hellsten U."/>
            <person name="Grimwood J."/>
            <person name="Chapman J.A."/>
            <person name="Shapiro H."/>
            <person name="Aerts A."/>
            <person name="Otillar R.P."/>
            <person name="Terry A.Y."/>
            <person name="Boore J.L."/>
            <person name="Simakov O."/>
            <person name="Marletaz F."/>
            <person name="Cho S.-J."/>
            <person name="Edsinger-Gonzales E."/>
            <person name="Havlak P."/>
            <person name="Kuo D.-H."/>
            <person name="Larsson T."/>
            <person name="Lv J."/>
            <person name="Arendt D."/>
            <person name="Savage R."/>
            <person name="Osoegawa K."/>
            <person name="de Jong P."/>
            <person name="Lindberg D.R."/>
            <person name="Seaver E.C."/>
            <person name="Weisblat D.A."/>
            <person name="Putnam N.H."/>
            <person name="Grigoriev I.V."/>
            <person name="Rokhsar D.S."/>
        </authorList>
    </citation>
    <scope>NUCLEOTIDE SEQUENCE</scope>
</reference>
<dbReference type="PANTHER" id="PTHR45823:SF1">
    <property type="entry name" value="T-SNARE COILED-COIL HOMOLOGY DOMAIN-CONTAINING PROTEIN"/>
    <property type="match status" value="1"/>
</dbReference>
<dbReference type="HOGENOM" id="CLU_1435903_0_0_1"/>
<evidence type="ECO:0000313" key="3">
    <source>
        <dbReference type="Proteomes" id="UP000015101"/>
    </source>
</evidence>
<evidence type="ECO:0000313" key="1">
    <source>
        <dbReference type="EMBL" id="ESN92982.1"/>
    </source>
</evidence>
<protein>
    <submittedName>
        <fullName evidence="1 2">Uncharacterized protein</fullName>
    </submittedName>
</protein>
<dbReference type="CTD" id="20200863"/>
<sequence length="189" mass="21887">MSFCKKRDNITKLNLLKLVQIKEEIHFNYEVLVNALNLRYGEEHMKQINWFQLRNREQRLGESTKQLAQDIERLTLLSYPQRRKETGLEAFVKAVRDSNFRQTLILADNRSLKDVVAYSLTFESAKQASKTDANFVKNIEDIYNEIVNNALETITVASVQNKRLEDDPASRPTVSNREAGCYLKANFAV</sequence>
<keyword evidence="3" id="KW-1185">Reference proteome</keyword>
<name>T1EWB3_HELRO</name>
<reference evidence="1 3" key="2">
    <citation type="journal article" date="2013" name="Nature">
        <title>Insights into bilaterian evolution from three spiralian genomes.</title>
        <authorList>
            <person name="Simakov O."/>
            <person name="Marletaz F."/>
            <person name="Cho S.J."/>
            <person name="Edsinger-Gonzales E."/>
            <person name="Havlak P."/>
            <person name="Hellsten U."/>
            <person name="Kuo D.H."/>
            <person name="Larsson T."/>
            <person name="Lv J."/>
            <person name="Arendt D."/>
            <person name="Savage R."/>
            <person name="Osoegawa K."/>
            <person name="de Jong P."/>
            <person name="Grimwood J."/>
            <person name="Chapman J.A."/>
            <person name="Shapiro H."/>
            <person name="Aerts A."/>
            <person name="Otillar R.P."/>
            <person name="Terry A.Y."/>
            <person name="Boore J.L."/>
            <person name="Grigoriev I.V."/>
            <person name="Lindberg D.R."/>
            <person name="Seaver E.C."/>
            <person name="Weisblat D.A."/>
            <person name="Putnam N.H."/>
            <person name="Rokhsar D.S."/>
        </authorList>
    </citation>
    <scope>NUCLEOTIDE SEQUENCE</scope>
</reference>
<evidence type="ECO:0000313" key="2">
    <source>
        <dbReference type="EnsemblMetazoa" id="HelroP165128"/>
    </source>
</evidence>
<proteinExistence type="predicted"/>
<dbReference type="EMBL" id="KB097639">
    <property type="protein sequence ID" value="ESN92982.1"/>
    <property type="molecule type" value="Genomic_DNA"/>
</dbReference>
<reference evidence="2" key="3">
    <citation type="submission" date="2015-06" db="UniProtKB">
        <authorList>
            <consortium name="EnsemblMetazoa"/>
        </authorList>
    </citation>
    <scope>IDENTIFICATION</scope>
</reference>
<accession>T1EWB3</accession>
<dbReference type="EMBL" id="AMQM01001949">
    <property type="status" value="NOT_ANNOTATED_CDS"/>
    <property type="molecule type" value="Genomic_DNA"/>
</dbReference>
<dbReference type="Proteomes" id="UP000015101">
    <property type="component" value="Unassembled WGS sequence"/>
</dbReference>
<dbReference type="KEGG" id="hro:HELRODRAFT_165128"/>
<gene>
    <name evidence="2" type="primary">20200863</name>
    <name evidence="1" type="ORF">HELRODRAFT_165128</name>
</gene>
<dbReference type="GeneID" id="20200863"/>